<evidence type="ECO:0000256" key="3">
    <source>
        <dbReference type="ARBA" id="ARBA00005842"/>
    </source>
</evidence>
<keyword evidence="8 10" id="KW-0460">Magnesium</keyword>
<dbReference type="RefSeq" id="WP_341371657.1">
    <property type="nucleotide sequence ID" value="NZ_JBBPCO010000013.1"/>
</dbReference>
<dbReference type="Proteomes" id="UP001446205">
    <property type="component" value="Unassembled WGS sequence"/>
</dbReference>
<reference evidence="14 15" key="1">
    <citation type="submission" date="2024-04" db="EMBL/GenBank/DDBJ databases">
        <authorList>
            <person name="Abashina T."/>
            <person name="Shaikin A."/>
        </authorList>
    </citation>
    <scope>NUCLEOTIDE SEQUENCE [LARGE SCALE GENOMIC DNA]</scope>
    <source>
        <strain evidence="14 15">AAFK</strain>
    </source>
</reference>
<evidence type="ECO:0000313" key="15">
    <source>
        <dbReference type="Proteomes" id="UP001446205"/>
    </source>
</evidence>
<evidence type="ECO:0000256" key="2">
    <source>
        <dbReference type="ARBA" id="ARBA00003213"/>
    </source>
</evidence>
<keyword evidence="15" id="KW-1185">Reference proteome</keyword>
<dbReference type="InterPro" id="IPR039657">
    <property type="entry name" value="Dimethylallyltransferase"/>
</dbReference>
<dbReference type="SUPFAM" id="SSF52540">
    <property type="entry name" value="P-loop containing nucleoside triphosphate hydrolases"/>
    <property type="match status" value="2"/>
</dbReference>
<evidence type="ECO:0000256" key="5">
    <source>
        <dbReference type="ARBA" id="ARBA00022694"/>
    </source>
</evidence>
<dbReference type="EC" id="2.5.1.75" evidence="10"/>
<feature type="binding site" evidence="10">
    <location>
        <begin position="14"/>
        <end position="19"/>
    </location>
    <ligand>
        <name>substrate</name>
    </ligand>
</feature>
<feature type="binding site" evidence="10">
    <location>
        <begin position="12"/>
        <end position="19"/>
    </location>
    <ligand>
        <name>ATP</name>
        <dbReference type="ChEBI" id="CHEBI:30616"/>
    </ligand>
</feature>
<evidence type="ECO:0000256" key="9">
    <source>
        <dbReference type="ARBA" id="ARBA00049563"/>
    </source>
</evidence>
<comment type="catalytic activity">
    <reaction evidence="9 10 11">
        <text>adenosine(37) in tRNA + dimethylallyl diphosphate = N(6)-dimethylallyladenosine(37) in tRNA + diphosphate</text>
        <dbReference type="Rhea" id="RHEA:26482"/>
        <dbReference type="Rhea" id="RHEA-COMP:10162"/>
        <dbReference type="Rhea" id="RHEA-COMP:10375"/>
        <dbReference type="ChEBI" id="CHEBI:33019"/>
        <dbReference type="ChEBI" id="CHEBI:57623"/>
        <dbReference type="ChEBI" id="CHEBI:74411"/>
        <dbReference type="ChEBI" id="CHEBI:74415"/>
        <dbReference type="EC" id="2.5.1.75"/>
    </reaction>
</comment>
<dbReference type="EMBL" id="JBBPCO010000013">
    <property type="protein sequence ID" value="MEK8090603.1"/>
    <property type="molecule type" value="Genomic_DNA"/>
</dbReference>
<dbReference type="PANTHER" id="PTHR11088">
    <property type="entry name" value="TRNA DIMETHYLALLYLTRANSFERASE"/>
    <property type="match status" value="1"/>
</dbReference>
<evidence type="ECO:0000313" key="14">
    <source>
        <dbReference type="EMBL" id="MEK8090603.1"/>
    </source>
</evidence>
<feature type="region of interest" description="Interaction with substrate tRNA" evidence="10">
    <location>
        <begin position="37"/>
        <end position="40"/>
    </location>
</feature>
<evidence type="ECO:0000256" key="4">
    <source>
        <dbReference type="ARBA" id="ARBA00022679"/>
    </source>
</evidence>
<dbReference type="Pfam" id="PF01715">
    <property type="entry name" value="IPPT"/>
    <property type="match status" value="1"/>
</dbReference>
<feature type="site" description="Interaction with substrate tRNA" evidence="10">
    <location>
        <position position="125"/>
    </location>
</feature>
<comment type="cofactor">
    <cofactor evidence="1 10">
        <name>Mg(2+)</name>
        <dbReference type="ChEBI" id="CHEBI:18420"/>
    </cofactor>
</comment>
<name>A0ABU9DCZ7_9PROT</name>
<organism evidence="14 15">
    <name type="scientific">Thermithiobacillus plumbiphilus</name>
    <dbReference type="NCBI Taxonomy" id="1729899"/>
    <lineage>
        <taxon>Bacteria</taxon>
        <taxon>Pseudomonadati</taxon>
        <taxon>Pseudomonadota</taxon>
        <taxon>Acidithiobacillia</taxon>
        <taxon>Acidithiobacillales</taxon>
        <taxon>Thermithiobacillaceae</taxon>
        <taxon>Thermithiobacillus</taxon>
    </lineage>
</organism>
<dbReference type="InterPro" id="IPR018022">
    <property type="entry name" value="IPT"/>
</dbReference>
<accession>A0ABU9DCZ7</accession>
<protein>
    <recommendedName>
        <fullName evidence="10">tRNA dimethylallyltransferase</fullName>
        <ecNumber evidence="10">2.5.1.75</ecNumber>
    </recommendedName>
    <alternativeName>
        <fullName evidence="10">Dimethylallyl diphosphate:tRNA dimethylallyltransferase</fullName>
        <shortName evidence="10">DMAPP:tRNA dimethylallyltransferase</shortName>
        <shortName evidence="10">DMATase</shortName>
    </alternativeName>
    <alternativeName>
        <fullName evidence="10">Isopentenyl-diphosphate:tRNA isopentenyltransferase</fullName>
        <shortName evidence="10">IPP transferase</shortName>
        <shortName evidence="10">IPPT</shortName>
        <shortName evidence="10">IPTase</shortName>
    </alternativeName>
</protein>
<dbReference type="GO" id="GO:0052381">
    <property type="term" value="F:tRNA dimethylallyltransferase activity"/>
    <property type="evidence" value="ECO:0007669"/>
    <property type="project" value="UniProtKB-EC"/>
</dbReference>
<gene>
    <name evidence="10 14" type="primary">miaA</name>
    <name evidence="14" type="ORF">WOB96_12640</name>
</gene>
<feature type="region of interest" description="Interaction with substrate tRNA" evidence="10">
    <location>
        <begin position="161"/>
        <end position="165"/>
    </location>
</feature>
<keyword evidence="5 10" id="KW-0819">tRNA processing</keyword>
<keyword evidence="6 10" id="KW-0547">Nucleotide-binding</keyword>
<feature type="site" description="Interaction with substrate tRNA" evidence="10">
    <location>
        <position position="103"/>
    </location>
</feature>
<evidence type="ECO:0000256" key="12">
    <source>
        <dbReference type="RuleBase" id="RU003784"/>
    </source>
</evidence>
<dbReference type="PANTHER" id="PTHR11088:SF60">
    <property type="entry name" value="TRNA DIMETHYLALLYLTRANSFERASE"/>
    <property type="match status" value="1"/>
</dbReference>
<sequence length="318" mass="35380">MTAAYPAIFLMGPTASGKTDLAIALADRLPVDIISVDSALVYRGMDIGTAKPDPALRQSYPHALIDIRDPSENYCAGDFRRDALACMAATRARGRIPLLVGGTGLYFRALEQGLIEIPPIPAALRDQLRRRLALEGARALHTELARHDPLAASRIHPNDSQRITRALEVWQATGRPLSAWQQRPGGDRADYRYLKLVLAPPRDLLYERIGRRLAQMSSNGFPEEVQRLWRQGLDPELPAMRAVGYRQLLAWCRGEMSLDAALAAALQATRQLAKRQLTWLRGETGCELLDTSMSVQIAEQVARRIRQFHRETEKSGTA</sequence>
<evidence type="ECO:0000256" key="13">
    <source>
        <dbReference type="RuleBase" id="RU003785"/>
    </source>
</evidence>
<evidence type="ECO:0000256" key="1">
    <source>
        <dbReference type="ARBA" id="ARBA00001946"/>
    </source>
</evidence>
<comment type="similarity">
    <text evidence="3 10 13">Belongs to the IPP transferase family.</text>
</comment>
<proteinExistence type="inferred from homology"/>
<dbReference type="Gene3D" id="1.10.20.140">
    <property type="match status" value="1"/>
</dbReference>
<evidence type="ECO:0000256" key="7">
    <source>
        <dbReference type="ARBA" id="ARBA00022840"/>
    </source>
</evidence>
<keyword evidence="7 10" id="KW-0067">ATP-binding</keyword>
<keyword evidence="4 10" id="KW-0808">Transferase</keyword>
<evidence type="ECO:0000256" key="6">
    <source>
        <dbReference type="ARBA" id="ARBA00022741"/>
    </source>
</evidence>
<dbReference type="HAMAP" id="MF_00185">
    <property type="entry name" value="IPP_trans"/>
    <property type="match status" value="1"/>
</dbReference>
<dbReference type="NCBIfam" id="TIGR00174">
    <property type="entry name" value="miaA"/>
    <property type="match status" value="1"/>
</dbReference>
<comment type="subunit">
    <text evidence="10">Monomer.</text>
</comment>
<comment type="caution">
    <text evidence="10">Lacks conserved residue(s) required for the propagation of feature annotation.</text>
</comment>
<dbReference type="Gene3D" id="3.40.50.300">
    <property type="entry name" value="P-loop containing nucleotide triphosphate hydrolases"/>
    <property type="match status" value="1"/>
</dbReference>
<evidence type="ECO:0000256" key="11">
    <source>
        <dbReference type="RuleBase" id="RU003783"/>
    </source>
</evidence>
<dbReference type="InterPro" id="IPR027417">
    <property type="entry name" value="P-loop_NTPase"/>
</dbReference>
<comment type="caution">
    <text evidence="14">The sequence shown here is derived from an EMBL/GenBank/DDBJ whole genome shotgun (WGS) entry which is preliminary data.</text>
</comment>
<comment type="function">
    <text evidence="2 10 12">Catalyzes the transfer of a dimethylallyl group onto the adenine at position 37 in tRNAs that read codons beginning with uridine, leading to the formation of N6-(dimethylallyl)adenosine (i(6)A).</text>
</comment>
<evidence type="ECO:0000256" key="8">
    <source>
        <dbReference type="ARBA" id="ARBA00022842"/>
    </source>
</evidence>
<evidence type="ECO:0000256" key="10">
    <source>
        <dbReference type="HAMAP-Rule" id="MF_00185"/>
    </source>
</evidence>